<proteinExistence type="predicted"/>
<evidence type="ECO:0000313" key="1">
    <source>
        <dbReference type="EMBL" id="EGA90156.1"/>
    </source>
</evidence>
<organism evidence="1 2">
    <name type="scientific">Planococcus donghaensis MPA1U2</name>
    <dbReference type="NCBI Taxonomy" id="933115"/>
    <lineage>
        <taxon>Bacteria</taxon>
        <taxon>Bacillati</taxon>
        <taxon>Bacillota</taxon>
        <taxon>Bacilli</taxon>
        <taxon>Bacillales</taxon>
        <taxon>Caryophanaceae</taxon>
        <taxon>Planococcus</taxon>
    </lineage>
</organism>
<evidence type="ECO:0000313" key="2">
    <source>
        <dbReference type="Proteomes" id="UP000003052"/>
    </source>
</evidence>
<dbReference type="Proteomes" id="UP000003052">
    <property type="component" value="Unassembled WGS sequence"/>
</dbReference>
<sequence length="33" mass="3990">MVKNLKSILDFLRILKRKELNFVFIVLIKEVTK</sequence>
<reference evidence="1 2" key="1">
    <citation type="journal article" date="2011" name="J. Bacteriol.">
        <title>The Draft Genome of Planococcus donghaensis MPA1U2 Reveals Nonsporulation Pathways Controlled by a Conserved Spo0A Regulon.</title>
        <authorList>
            <person name="Pearson M.D."/>
            <person name="Noller H.F."/>
        </authorList>
    </citation>
    <scope>NUCLEOTIDE SEQUENCE [LARGE SCALE GENOMIC DNA]</scope>
    <source>
        <strain evidence="1 2">MPA1U2</strain>
    </source>
</reference>
<comment type="caution">
    <text evidence="1">The sequence shown here is derived from an EMBL/GenBank/DDBJ whole genome shotgun (WGS) entry which is preliminary data.</text>
</comment>
<accession>E7RFN6</accession>
<gene>
    <name evidence="1" type="ORF">GPDM_06410</name>
</gene>
<dbReference type="AlphaFoldDB" id="E7RFN6"/>
<protein>
    <submittedName>
        <fullName evidence="1">Uncharacterized protein</fullName>
    </submittedName>
</protein>
<dbReference type="EMBL" id="AEPB01000022">
    <property type="protein sequence ID" value="EGA90156.1"/>
    <property type="molecule type" value="Genomic_DNA"/>
</dbReference>
<name>E7RFN6_9BACL</name>